<dbReference type="EMBL" id="ML769557">
    <property type="protein sequence ID" value="KAE9394100.1"/>
    <property type="molecule type" value="Genomic_DNA"/>
</dbReference>
<evidence type="ECO:0000256" key="2">
    <source>
        <dbReference type="SAM" id="MobiDB-lite"/>
    </source>
</evidence>
<feature type="coiled-coil region" evidence="1">
    <location>
        <begin position="223"/>
        <end position="250"/>
    </location>
</feature>
<dbReference type="CDD" id="cd23787">
    <property type="entry name" value="RWD_CSM1"/>
    <property type="match status" value="1"/>
</dbReference>
<feature type="region of interest" description="Disordered" evidence="2">
    <location>
        <begin position="1"/>
        <end position="128"/>
    </location>
</feature>
<evidence type="ECO:0000313" key="3">
    <source>
        <dbReference type="EMBL" id="KAE9394100.1"/>
    </source>
</evidence>
<accession>A0A6A4H8M5</accession>
<name>A0A6A4H8M5_9AGAR</name>
<dbReference type="AlphaFoldDB" id="A0A6A4H8M5"/>
<dbReference type="Proteomes" id="UP000799118">
    <property type="component" value="Unassembled WGS sequence"/>
</dbReference>
<organism evidence="3 4">
    <name type="scientific">Gymnopus androsaceus JB14</name>
    <dbReference type="NCBI Taxonomy" id="1447944"/>
    <lineage>
        <taxon>Eukaryota</taxon>
        <taxon>Fungi</taxon>
        <taxon>Dikarya</taxon>
        <taxon>Basidiomycota</taxon>
        <taxon>Agaricomycotina</taxon>
        <taxon>Agaricomycetes</taxon>
        <taxon>Agaricomycetidae</taxon>
        <taxon>Agaricales</taxon>
        <taxon>Marasmiineae</taxon>
        <taxon>Omphalotaceae</taxon>
        <taxon>Gymnopus</taxon>
    </lineage>
</organism>
<gene>
    <name evidence="3" type="ORF">BT96DRAFT_978653</name>
</gene>
<evidence type="ECO:0000313" key="4">
    <source>
        <dbReference type="Proteomes" id="UP000799118"/>
    </source>
</evidence>
<keyword evidence="4" id="KW-1185">Reference proteome</keyword>
<protein>
    <recommendedName>
        <fullName evidence="5">Monopolin complex subunit Csm1/Pcs1 C-terminal domain-containing protein</fullName>
    </recommendedName>
</protein>
<proteinExistence type="predicted"/>
<evidence type="ECO:0008006" key="5">
    <source>
        <dbReference type="Google" id="ProtNLM"/>
    </source>
</evidence>
<feature type="compositionally biased region" description="Acidic residues" evidence="2">
    <location>
        <begin position="58"/>
        <end position="68"/>
    </location>
</feature>
<sequence length="439" mass="49489">MSDDFDDLGGYSTPVIETKTRASRSQGNKVAGPSKPASKPASKTRHKPVETHSRVIDLDGDQDEEDDLGSTAAPPTVRRNAVNKQKPNKGKAKANAPPQRSNTGDNDVEMAGDSGHGSGSEFASKKGDAALRKRCDELEKRLKREIKYREEAEKRCEELTKQLEKIMRVRETEPEALMRAQKEQCDASIAAVERVNAELTSAIAKFQPLAGSGKGSILHLLTREAADEEKRQLEQEALKWRQQFEESQEAIKEKDQREKELNFELEVEKQNYQTLLKKDRQGARRPQGDVLGSDKPQTVQLVRFYEDCTNLLVMGVKSQPGPYLGLDDWILGCMFTYVGENLPSNSKNSLSFNLTARWAKIDDDGSPVTSKDDLQEMIFYEPLLLDKMTPEFVNDLRHMGTSFSFTRDQLALFLRTLYNILDDVLNPEQTDEDEVEMVE</sequence>
<evidence type="ECO:0000256" key="1">
    <source>
        <dbReference type="SAM" id="Coils"/>
    </source>
</evidence>
<reference evidence="3" key="1">
    <citation type="journal article" date="2019" name="Environ. Microbiol.">
        <title>Fungal ecological strategies reflected in gene transcription - a case study of two litter decomposers.</title>
        <authorList>
            <person name="Barbi F."/>
            <person name="Kohler A."/>
            <person name="Barry K."/>
            <person name="Baskaran P."/>
            <person name="Daum C."/>
            <person name="Fauchery L."/>
            <person name="Ihrmark K."/>
            <person name="Kuo A."/>
            <person name="LaButti K."/>
            <person name="Lipzen A."/>
            <person name="Morin E."/>
            <person name="Grigoriev I.V."/>
            <person name="Henrissat B."/>
            <person name="Lindahl B."/>
            <person name="Martin F."/>
        </authorList>
    </citation>
    <scope>NUCLEOTIDE SEQUENCE</scope>
    <source>
        <strain evidence="3">JB14</strain>
    </source>
</reference>
<feature type="coiled-coil region" evidence="1">
    <location>
        <begin position="135"/>
        <end position="169"/>
    </location>
</feature>
<dbReference type="OrthoDB" id="3216420at2759"/>
<keyword evidence="1" id="KW-0175">Coiled coil</keyword>
<feature type="compositionally biased region" description="Basic and acidic residues" evidence="2">
    <location>
        <begin position="47"/>
        <end position="57"/>
    </location>
</feature>